<dbReference type="InterPro" id="IPR001764">
    <property type="entry name" value="Glyco_hydro_3_N"/>
</dbReference>
<evidence type="ECO:0000259" key="4">
    <source>
        <dbReference type="SMART" id="SM01217"/>
    </source>
</evidence>
<dbReference type="EMBL" id="HF548330">
    <property type="protein sequence ID" value="CCO21793.1"/>
    <property type="molecule type" value="Genomic_DNA"/>
</dbReference>
<dbReference type="Pfam" id="PF14310">
    <property type="entry name" value="Fn3-like"/>
    <property type="match status" value="1"/>
</dbReference>
<gene>
    <name evidence="5" type="ORF">BN138_981</name>
</gene>
<evidence type="ECO:0000313" key="5">
    <source>
        <dbReference type="EMBL" id="CCO21793.1"/>
    </source>
</evidence>
<dbReference type="InterPro" id="IPR050288">
    <property type="entry name" value="Cellulose_deg_GH3"/>
</dbReference>
<sequence length="747" mass="80643">MKLDIQSLLKEMTLEEKAGLCSGADFWHTKAVERLGLPAVMVSDGPHGLRKQAEESDHLGLNRSVPAVCFPTGAALASSFDRALLRTLGETLGEEARAEGIHTLLGPAINIKRSPLCGRNFEYYSEDPFLAGELSVSYVNGVQSRQVGVSVKHYAANNQEERRMSVDAVVSERALREIYLAAFEKTVRQARPWTMMCAYNRVNGTYCCENPWLLDELLRGQWGFDGIVMTDWGAMNRRAESLRAGLELEMPASGGLTDRQIVKAVESGALAQEVLDTAVERLLRWIEKGLQDAPAAPYDREAHHAIARKTACECAVLLKNEGGLLPLSKAARVAFIGSFAAAPRFQGGGSSHINCFKVTTALEAAKGLAVEYAPGWAEDGVTADAALAAGAVRAAKDAEVAVIFAGLPDSYESEGYDRTHMEMPDCQNELIRAVAAAQPNTVVVLHNGSPVTMPWLAQAPAVLELYLGGQAAGEAAVDLLFGDASPGGHLAETFPLRLEDTPAYLNFPGDGEQVVYAEDVYVGYRWYDSRTMPVLFPFGHGLTYTTFSLERLRLSASSMKPGEVLQVEATLRNTGARAGKQVVQLYLAPPADARRPARELKGFEKVSLEPGEAQKITFRLEGGAFAHYDEHLHDWRVEGGRYTLELGFSSRELPLSAQVEVASPPLPLEWTDHTTIGDVIAAGKQAALGTYLTTVGKALGVDGSGEGGASNPALASAMLGNLPVHSIPSFAEVPDDFLETIRRSMME</sequence>
<name>S0DEM6_9ZZZZ</name>
<keyword evidence="3" id="KW-0119">Carbohydrate metabolism</keyword>
<dbReference type="FunFam" id="2.60.40.10:FF:000495">
    <property type="entry name" value="Periplasmic beta-glucosidase"/>
    <property type="match status" value="1"/>
</dbReference>
<dbReference type="SMART" id="SM01217">
    <property type="entry name" value="Fn3_like"/>
    <property type="match status" value="1"/>
</dbReference>
<protein>
    <submittedName>
        <fullName evidence="5">Glycoside hydrolase family 3 protein</fullName>
    </submittedName>
</protein>
<dbReference type="PANTHER" id="PTHR42715:SF10">
    <property type="entry name" value="BETA-GLUCOSIDASE"/>
    <property type="match status" value="1"/>
</dbReference>
<evidence type="ECO:0000256" key="1">
    <source>
        <dbReference type="ARBA" id="ARBA00005336"/>
    </source>
</evidence>
<accession>S0DEM6</accession>
<dbReference type="Gene3D" id="3.40.50.1700">
    <property type="entry name" value="Glycoside hydrolase family 3 C-terminal domain"/>
    <property type="match status" value="1"/>
</dbReference>
<dbReference type="SUPFAM" id="SSF51445">
    <property type="entry name" value="(Trans)glycosidases"/>
    <property type="match status" value="1"/>
</dbReference>
<dbReference type="PRINTS" id="PR00133">
    <property type="entry name" value="GLHYDRLASE3"/>
</dbReference>
<evidence type="ECO:0000256" key="3">
    <source>
        <dbReference type="ARBA" id="ARBA00023277"/>
    </source>
</evidence>
<dbReference type="Pfam" id="PF01915">
    <property type="entry name" value="Glyco_hydro_3_C"/>
    <property type="match status" value="1"/>
</dbReference>
<dbReference type="SUPFAM" id="SSF52279">
    <property type="entry name" value="Beta-D-glucan exohydrolase, C-terminal domain"/>
    <property type="match status" value="1"/>
</dbReference>
<dbReference type="InterPro" id="IPR002772">
    <property type="entry name" value="Glyco_hydro_3_C"/>
</dbReference>
<dbReference type="Gene3D" id="2.60.40.10">
    <property type="entry name" value="Immunoglobulins"/>
    <property type="match status" value="1"/>
</dbReference>
<dbReference type="PANTHER" id="PTHR42715">
    <property type="entry name" value="BETA-GLUCOSIDASE"/>
    <property type="match status" value="1"/>
</dbReference>
<dbReference type="Pfam" id="PF00933">
    <property type="entry name" value="Glyco_hydro_3"/>
    <property type="match status" value="1"/>
</dbReference>
<dbReference type="AlphaFoldDB" id="S0DEM6"/>
<dbReference type="InterPro" id="IPR013783">
    <property type="entry name" value="Ig-like_fold"/>
</dbReference>
<reference evidence="5" key="1">
    <citation type="submission" date="2012-10" db="EMBL/GenBank/DDBJ databases">
        <authorList>
            <person name="Sandrine L."/>
        </authorList>
    </citation>
    <scope>NUCLEOTIDE SEQUENCE</scope>
</reference>
<proteinExistence type="inferred from homology"/>
<keyword evidence="2 5" id="KW-0378">Hydrolase</keyword>
<dbReference type="InterPro" id="IPR036881">
    <property type="entry name" value="Glyco_hydro_3_C_sf"/>
</dbReference>
<dbReference type="InterPro" id="IPR036962">
    <property type="entry name" value="Glyco_hydro_3_N_sf"/>
</dbReference>
<dbReference type="Gene3D" id="3.20.20.300">
    <property type="entry name" value="Glycoside hydrolase, family 3, N-terminal domain"/>
    <property type="match status" value="1"/>
</dbReference>
<dbReference type="PROSITE" id="PS00775">
    <property type="entry name" value="GLYCOSYL_HYDROL_F3"/>
    <property type="match status" value="1"/>
</dbReference>
<dbReference type="GO" id="GO:0004553">
    <property type="term" value="F:hydrolase activity, hydrolyzing O-glycosyl compounds"/>
    <property type="evidence" value="ECO:0007669"/>
    <property type="project" value="InterPro"/>
</dbReference>
<dbReference type="InterPro" id="IPR026891">
    <property type="entry name" value="Fn3-like"/>
</dbReference>
<organism evidence="5">
    <name type="scientific">termite gut metagenome</name>
    <dbReference type="NCBI Taxonomy" id="433724"/>
    <lineage>
        <taxon>unclassified sequences</taxon>
        <taxon>metagenomes</taxon>
        <taxon>organismal metagenomes</taxon>
    </lineage>
</organism>
<reference evidence="5" key="2">
    <citation type="journal article" date="2013" name="Biotechnol. Biofuels">
        <title>Mining for hemicellulases in the fungus-growing termite Pseudacanthotermes militaris using functional metagenomics.</title>
        <authorList>
            <person name="Bastien G."/>
            <person name="Arnal G."/>
            <person name="Bozonnet S."/>
            <person name="Laguerre S."/>
            <person name="Ferreira F."/>
            <person name="Faure R."/>
            <person name="Henrissat B."/>
            <person name="Lefevre F."/>
            <person name="Robe P."/>
            <person name="Bouchez O."/>
            <person name="Noirot C."/>
            <person name="Dumon C."/>
            <person name="O'Donohue M."/>
        </authorList>
    </citation>
    <scope>NUCLEOTIDE SEQUENCE</scope>
</reference>
<dbReference type="GO" id="GO:0005975">
    <property type="term" value="P:carbohydrate metabolic process"/>
    <property type="evidence" value="ECO:0007669"/>
    <property type="project" value="InterPro"/>
</dbReference>
<evidence type="ECO:0000256" key="2">
    <source>
        <dbReference type="ARBA" id="ARBA00022801"/>
    </source>
</evidence>
<dbReference type="InterPro" id="IPR017853">
    <property type="entry name" value="GH"/>
</dbReference>
<feature type="domain" description="Fibronectin type III-like" evidence="4">
    <location>
        <begin position="581"/>
        <end position="650"/>
    </location>
</feature>
<comment type="similarity">
    <text evidence="1">Belongs to the glycosyl hydrolase 3 family.</text>
</comment>
<dbReference type="InterPro" id="IPR019800">
    <property type="entry name" value="Glyco_hydro_3_AS"/>
</dbReference>